<organism evidence="7 8">
    <name type="scientific">Pseudonocardia ailaonensis</name>
    <dbReference type="NCBI Taxonomy" id="367279"/>
    <lineage>
        <taxon>Bacteria</taxon>
        <taxon>Bacillati</taxon>
        <taxon>Actinomycetota</taxon>
        <taxon>Actinomycetes</taxon>
        <taxon>Pseudonocardiales</taxon>
        <taxon>Pseudonocardiaceae</taxon>
        <taxon>Pseudonocardia</taxon>
    </lineage>
</organism>
<gene>
    <name evidence="7" type="ORF">GCM10009836_07460</name>
</gene>
<dbReference type="PANTHER" id="PTHR12133:SF1">
    <property type="entry name" value="TRNA (ADENINE(58)-N(1))-METHYLTRANSFERASE, MITOCHONDRIAL"/>
    <property type="match status" value="1"/>
</dbReference>
<evidence type="ECO:0000313" key="7">
    <source>
        <dbReference type="EMBL" id="GAA1831928.1"/>
    </source>
</evidence>
<sequence length="371" mass="38832">MLLVPDSDLRPAADEAVDSSAAAPAEDAPAATSAEAADPAGDATNGAVGDSAMGDGAVGDRAVEGAAVGDGAATDGAVEGETGEEDAPAGVSGFRARGGPFRPGDRVQLSDPKGRKYTVVLEAGASYHTHRGALAHDDLIGKPEGSVVHSAANTPYLALRPLLADYVLSMPRGAAVIYPKDAAQILVWGDIFPGARVLEAGAGSGALTCSLVQAVGPTGSVVSYEVRADHAEHAERNVRKFFGDLPPNWSLRLGDLKSHDGAAEPFDRVVLDMLAPWECLATVRDTLIPGGVLVGYVATTTQLSKLVEELREMQCWTEPQAWESLVRPWHVVGLAVRPEHRMIGHTAFLVTARRLADGVVPPRPQRRPTSR</sequence>
<reference evidence="7 8" key="1">
    <citation type="journal article" date="2019" name="Int. J. Syst. Evol. Microbiol.">
        <title>The Global Catalogue of Microorganisms (GCM) 10K type strain sequencing project: providing services to taxonomists for standard genome sequencing and annotation.</title>
        <authorList>
            <consortium name="The Broad Institute Genomics Platform"/>
            <consortium name="The Broad Institute Genome Sequencing Center for Infectious Disease"/>
            <person name="Wu L."/>
            <person name="Ma J."/>
        </authorList>
    </citation>
    <scope>NUCLEOTIDE SEQUENCE [LARGE SCALE GENOMIC DNA]</scope>
    <source>
        <strain evidence="7 8">JCM 16009</strain>
    </source>
</reference>
<name>A0ABN2MND7_9PSEU</name>
<evidence type="ECO:0000256" key="3">
    <source>
        <dbReference type="ARBA" id="ARBA00022691"/>
    </source>
</evidence>
<feature type="region of interest" description="Disordered" evidence="5">
    <location>
        <begin position="1"/>
        <end position="57"/>
    </location>
</feature>
<dbReference type="Pfam" id="PF14801">
    <property type="entry name" value="TrmI-like_N"/>
    <property type="match status" value="1"/>
</dbReference>
<dbReference type="InterPro" id="IPR014816">
    <property type="entry name" value="tRNA_MeTrfase_Gcd14"/>
</dbReference>
<keyword evidence="4" id="KW-0819">tRNA processing</keyword>
<accession>A0ABN2MND7</accession>
<dbReference type="InterPro" id="IPR029063">
    <property type="entry name" value="SAM-dependent_MTases_sf"/>
</dbReference>
<evidence type="ECO:0000256" key="1">
    <source>
        <dbReference type="ARBA" id="ARBA00022603"/>
    </source>
</evidence>
<keyword evidence="1" id="KW-0489">Methyltransferase</keyword>
<feature type="domain" description="tRNA (adenine(58)-N(1))-methyltransferase catalytic subunit TRM61 C-terminal" evidence="6">
    <location>
        <begin position="167"/>
        <end position="331"/>
    </location>
</feature>
<dbReference type="Gene3D" id="3.10.330.20">
    <property type="match status" value="1"/>
</dbReference>
<dbReference type="Proteomes" id="UP001500449">
    <property type="component" value="Unassembled WGS sequence"/>
</dbReference>
<evidence type="ECO:0000256" key="2">
    <source>
        <dbReference type="ARBA" id="ARBA00022679"/>
    </source>
</evidence>
<evidence type="ECO:0000256" key="5">
    <source>
        <dbReference type="SAM" id="MobiDB-lite"/>
    </source>
</evidence>
<dbReference type="SUPFAM" id="SSF53335">
    <property type="entry name" value="S-adenosyl-L-methionine-dependent methyltransferases"/>
    <property type="match status" value="1"/>
</dbReference>
<keyword evidence="3" id="KW-0949">S-adenosyl-L-methionine</keyword>
<keyword evidence="8" id="KW-1185">Reference proteome</keyword>
<dbReference type="PROSITE" id="PS51620">
    <property type="entry name" value="SAM_TRM61"/>
    <property type="match status" value="1"/>
</dbReference>
<dbReference type="EMBL" id="BAAAQK010000003">
    <property type="protein sequence ID" value="GAA1831928.1"/>
    <property type="molecule type" value="Genomic_DNA"/>
</dbReference>
<dbReference type="InterPro" id="IPR049470">
    <property type="entry name" value="TRM61_C"/>
</dbReference>
<dbReference type="CDD" id="cd02440">
    <property type="entry name" value="AdoMet_MTases"/>
    <property type="match status" value="1"/>
</dbReference>
<feature type="region of interest" description="Disordered" evidence="5">
    <location>
        <begin position="72"/>
        <end position="109"/>
    </location>
</feature>
<dbReference type="Gene3D" id="3.40.50.150">
    <property type="entry name" value="Vaccinia Virus protein VP39"/>
    <property type="match status" value="1"/>
</dbReference>
<dbReference type="PANTHER" id="PTHR12133">
    <property type="entry name" value="TRNA (ADENINE(58)-N(1))-METHYLTRANSFERASE"/>
    <property type="match status" value="1"/>
</dbReference>
<comment type="caution">
    <text evidence="7">The sequence shown here is derived from an EMBL/GenBank/DDBJ whole genome shotgun (WGS) entry which is preliminary data.</text>
</comment>
<feature type="compositionally biased region" description="Low complexity" evidence="5">
    <location>
        <begin position="93"/>
        <end position="102"/>
    </location>
</feature>
<evidence type="ECO:0000256" key="4">
    <source>
        <dbReference type="ARBA" id="ARBA00022694"/>
    </source>
</evidence>
<evidence type="ECO:0000313" key="8">
    <source>
        <dbReference type="Proteomes" id="UP001500449"/>
    </source>
</evidence>
<feature type="compositionally biased region" description="Low complexity" evidence="5">
    <location>
        <begin position="18"/>
        <end position="43"/>
    </location>
</feature>
<keyword evidence="2" id="KW-0808">Transferase</keyword>
<protein>
    <recommendedName>
        <fullName evidence="6">tRNA (adenine(58)-N(1))-methyltransferase catalytic subunit TRM61 C-terminal domain-containing protein</fullName>
    </recommendedName>
</protein>
<evidence type="ECO:0000259" key="6">
    <source>
        <dbReference type="Pfam" id="PF08704"/>
    </source>
</evidence>
<dbReference type="Pfam" id="PF08704">
    <property type="entry name" value="GCD14"/>
    <property type="match status" value="1"/>
</dbReference>
<proteinExistence type="predicted"/>